<reference evidence="1 2" key="3">
    <citation type="journal article" date="2022" name="Microbiol. Spectr.">
        <title>Folding features and dynamics of 3D genome architecture in plant fungal pathogens.</title>
        <authorList>
            <person name="Xia C."/>
        </authorList>
    </citation>
    <scope>NUCLEOTIDE SEQUENCE [LARGE SCALE GENOMIC DNA]</scope>
    <source>
        <strain evidence="1 2">93-210</strain>
    </source>
</reference>
<proteinExistence type="predicted"/>
<dbReference type="Proteomes" id="UP001060170">
    <property type="component" value="Chromosome 14"/>
</dbReference>
<evidence type="ECO:0000313" key="1">
    <source>
        <dbReference type="EMBL" id="KAI7940057.1"/>
    </source>
</evidence>
<reference evidence="2" key="2">
    <citation type="journal article" date="2018" name="Mol. Plant Microbe Interact.">
        <title>Genome sequence resources for the wheat stripe rust pathogen (Puccinia striiformis f. sp. tritici) and the barley stripe rust pathogen (Puccinia striiformis f. sp. hordei).</title>
        <authorList>
            <person name="Xia C."/>
            <person name="Wang M."/>
            <person name="Yin C."/>
            <person name="Cornejo O.E."/>
            <person name="Hulbert S.H."/>
            <person name="Chen X."/>
        </authorList>
    </citation>
    <scope>NUCLEOTIDE SEQUENCE [LARGE SCALE GENOMIC DNA]</scope>
    <source>
        <strain evidence="2">93-210</strain>
    </source>
</reference>
<protein>
    <submittedName>
        <fullName evidence="1">Uncharacterized protein</fullName>
    </submittedName>
</protein>
<sequence>MGSANSGRRKGKAFVYKMRPSAAINTSLNQPFTNHKQPSQSTAQLIKTTLTTNNPQPNNTMLSRALLSLAGCLLAVSMVASQGAAPDTGIRYLCNANRQRVGARKSDGSVARVDTKGVPTTPFSGFCNCLSGGLACPQPPDNNMFTETLMCTASDHTTC</sequence>
<keyword evidence="2" id="KW-1185">Reference proteome</keyword>
<gene>
    <name evidence="1" type="ORF">MJO28_013709</name>
</gene>
<organism evidence="1 2">
    <name type="scientific">Puccinia striiformis f. sp. tritici</name>
    <dbReference type="NCBI Taxonomy" id="168172"/>
    <lineage>
        <taxon>Eukaryota</taxon>
        <taxon>Fungi</taxon>
        <taxon>Dikarya</taxon>
        <taxon>Basidiomycota</taxon>
        <taxon>Pucciniomycotina</taxon>
        <taxon>Pucciniomycetes</taxon>
        <taxon>Pucciniales</taxon>
        <taxon>Pucciniaceae</taxon>
        <taxon>Puccinia</taxon>
    </lineage>
</organism>
<dbReference type="EMBL" id="CM045878">
    <property type="protein sequence ID" value="KAI7940057.1"/>
    <property type="molecule type" value="Genomic_DNA"/>
</dbReference>
<accession>A0ACC0DWY3</accession>
<reference evidence="2" key="1">
    <citation type="journal article" date="2018" name="BMC Genomics">
        <title>Genomic insights into host adaptation between the wheat stripe rust pathogen (Puccinia striiformis f. sp. tritici) and the barley stripe rust pathogen (Puccinia striiformis f. sp. hordei).</title>
        <authorList>
            <person name="Xia C."/>
            <person name="Wang M."/>
            <person name="Yin C."/>
            <person name="Cornejo O.E."/>
            <person name="Hulbert S.H."/>
            <person name="Chen X."/>
        </authorList>
    </citation>
    <scope>NUCLEOTIDE SEQUENCE [LARGE SCALE GENOMIC DNA]</scope>
    <source>
        <strain evidence="2">93-210</strain>
    </source>
</reference>
<comment type="caution">
    <text evidence="1">The sequence shown here is derived from an EMBL/GenBank/DDBJ whole genome shotgun (WGS) entry which is preliminary data.</text>
</comment>
<evidence type="ECO:0000313" key="2">
    <source>
        <dbReference type="Proteomes" id="UP001060170"/>
    </source>
</evidence>
<name>A0ACC0DWY3_9BASI</name>